<protein>
    <submittedName>
        <fullName evidence="2">Extracellular solute-binding protein</fullName>
    </submittedName>
</protein>
<sequence length="503" mass="56631">MTIKEVVYSYIHAIAQLNYDKKKGSVMVKKFSLLFILIMSVVFILGACSDNESVDSENGDEDVVTLSLWNRYSELRGGFAQLIEDFEAEHPGIRIETQDTPEPETQLRTALSEGNLPDMWTNIVDLSELMEVDAVKNLDEIFTEDVKAQFQDGTWYENGTTADGSVYGFPLAAPQSKAMIMYYNKDVFDMLGLTEDDIPASWEEFKALGQTIVDESNGSVYPIVWNNPGWANEQLVSMMGTAITPEVPWQENYKEGVPQVYTEGKIESAKFIKELLDEGLMSPESVEIGLGEAEALFSVGQSAFLWSGDWVGRQLVVESEFENWGVAPLPTKDGNPYYYHAGSEATSIRVSNDTEHWEEVKIFLEYALDHLHETVYVNTGAGLPAKEDVGGEPPFEQYNDILELESQLAIPVPKPAELNPEIVEFNRAYRNKLEVGGIGDAVVGYITGNIDDIDSEIEQIDQDMKDAFMETLDEFPEVSQDDYIYPNWEPFEPFTVDKYDELR</sequence>
<dbReference type="Pfam" id="PF01547">
    <property type="entry name" value="SBP_bac_1"/>
    <property type="match status" value="1"/>
</dbReference>
<dbReference type="EMBL" id="WJEE01000030">
    <property type="protein sequence ID" value="MRI67374.1"/>
    <property type="molecule type" value="Genomic_DNA"/>
</dbReference>
<keyword evidence="1" id="KW-1133">Transmembrane helix</keyword>
<name>A0A6N7R0N3_9BACI</name>
<dbReference type="PANTHER" id="PTHR43649:SF12">
    <property type="entry name" value="DIACETYLCHITOBIOSE BINDING PROTEIN DASA"/>
    <property type="match status" value="1"/>
</dbReference>
<dbReference type="AlphaFoldDB" id="A0A6N7R0N3"/>
<keyword evidence="1" id="KW-0812">Transmembrane</keyword>
<proteinExistence type="predicted"/>
<dbReference type="InterPro" id="IPR050490">
    <property type="entry name" value="Bact_solute-bd_prot1"/>
</dbReference>
<organism evidence="2 3">
    <name type="scientific">Gracilibacillus thailandensis</name>
    <dbReference type="NCBI Taxonomy" id="563735"/>
    <lineage>
        <taxon>Bacteria</taxon>
        <taxon>Bacillati</taxon>
        <taxon>Bacillota</taxon>
        <taxon>Bacilli</taxon>
        <taxon>Bacillales</taxon>
        <taxon>Bacillaceae</taxon>
        <taxon>Gracilibacillus</taxon>
    </lineage>
</organism>
<dbReference type="Proteomes" id="UP000435187">
    <property type="component" value="Unassembled WGS sequence"/>
</dbReference>
<evidence type="ECO:0000256" key="1">
    <source>
        <dbReference type="SAM" id="Phobius"/>
    </source>
</evidence>
<comment type="caution">
    <text evidence="2">The sequence shown here is derived from an EMBL/GenBank/DDBJ whole genome shotgun (WGS) entry which is preliminary data.</text>
</comment>
<accession>A0A6N7R0N3</accession>
<gene>
    <name evidence="2" type="ORF">GH885_13650</name>
</gene>
<dbReference type="PANTHER" id="PTHR43649">
    <property type="entry name" value="ARABINOSE-BINDING PROTEIN-RELATED"/>
    <property type="match status" value="1"/>
</dbReference>
<evidence type="ECO:0000313" key="3">
    <source>
        <dbReference type="Proteomes" id="UP000435187"/>
    </source>
</evidence>
<reference evidence="2 3" key="1">
    <citation type="submission" date="2019-10" db="EMBL/GenBank/DDBJ databases">
        <title>Gracilibacillus salitolerans sp. nov., a moderate halophile isolated from a saline soil in northwest China.</title>
        <authorList>
            <person name="Gan L."/>
        </authorList>
    </citation>
    <scope>NUCLEOTIDE SEQUENCE [LARGE SCALE GENOMIC DNA]</scope>
    <source>
        <strain evidence="2 3">TP2-8</strain>
    </source>
</reference>
<dbReference type="Gene3D" id="3.40.190.10">
    <property type="entry name" value="Periplasmic binding protein-like II"/>
    <property type="match status" value="1"/>
</dbReference>
<feature type="transmembrane region" description="Helical" evidence="1">
    <location>
        <begin position="31"/>
        <end position="47"/>
    </location>
</feature>
<keyword evidence="1" id="KW-0472">Membrane</keyword>
<evidence type="ECO:0000313" key="2">
    <source>
        <dbReference type="EMBL" id="MRI67374.1"/>
    </source>
</evidence>
<dbReference type="SUPFAM" id="SSF53850">
    <property type="entry name" value="Periplasmic binding protein-like II"/>
    <property type="match status" value="1"/>
</dbReference>
<dbReference type="InterPro" id="IPR006059">
    <property type="entry name" value="SBP"/>
</dbReference>
<keyword evidence="3" id="KW-1185">Reference proteome</keyword>